<proteinExistence type="inferred from homology"/>
<evidence type="ECO:0000259" key="3">
    <source>
        <dbReference type="Pfam" id="PF23412"/>
    </source>
</evidence>
<dbReference type="GO" id="GO:0030897">
    <property type="term" value="C:HOPS complex"/>
    <property type="evidence" value="ECO:0007669"/>
    <property type="project" value="TreeGrafter"/>
</dbReference>
<dbReference type="RefSeq" id="XP_019864340.1">
    <property type="nucleotide sequence ID" value="XM_020008781.1"/>
</dbReference>
<dbReference type="PANTHER" id="PTHR12616">
    <property type="entry name" value="VACUOLAR PROTEIN SORTING VPS41"/>
    <property type="match status" value="1"/>
</dbReference>
<evidence type="ECO:0000256" key="1">
    <source>
        <dbReference type="ARBA" id="ARBA00009422"/>
    </source>
</evidence>
<dbReference type="GeneID" id="100635891"/>
<feature type="domain" description="Vacuolar protein sorting-associated protein 8 central" evidence="2">
    <location>
        <begin position="599"/>
        <end position="777"/>
    </location>
</feature>
<dbReference type="InterPro" id="IPR045111">
    <property type="entry name" value="Vps41/Vps8"/>
</dbReference>
<dbReference type="KEGG" id="aqu:100635891"/>
<evidence type="ECO:0008006" key="6">
    <source>
        <dbReference type="Google" id="ProtNLM"/>
    </source>
</evidence>
<dbReference type="InterPro" id="IPR015943">
    <property type="entry name" value="WD40/YVTN_repeat-like_dom_sf"/>
</dbReference>
<dbReference type="Pfam" id="PF12816">
    <property type="entry name" value="TPR_Vps8"/>
    <property type="match status" value="1"/>
</dbReference>
<accession>A0AAN0K532</accession>
<keyword evidence="5" id="KW-1185">Reference proteome</keyword>
<dbReference type="GO" id="GO:0005770">
    <property type="term" value="C:late endosome"/>
    <property type="evidence" value="ECO:0007669"/>
    <property type="project" value="TreeGrafter"/>
</dbReference>
<name>A0AAN0K532_AMPQE</name>
<sequence length="1231" mass="138066">MATGSVPGKGSSAGSSSVIDTLSQLSESASDGLSSVLDTSNFEDDIPKVTDVPSLDSILNEDTDSAPTIDELGLRDLLNDEGVLAAPSFPTHLDKSLYHPKEGTILKQTSLEGISNQLTRSNVRALCGSPTAIAVGVYRVIGTSRGLALMFDSKDQMKSMLTPYKDLKPDPESSFGAVSAIDLIHDGTRLLIGHAKGLITHWDLESNKTLRFIEDAHPPGYAVLSIKFTDDPSVVIFSNSGGNVFYLKFRRNFTGVRTWTSECFFSGCNGEAFMFEPLKLESVPGHPLKEYCMVAVATVTQVIIISVAPRLEGLIAIPHSGKPNTLPLLSWQFVLIENKGLQKSESALYPVLAVARDNLVTYVQLQEVDGKPDFQMLKKLQVNYTITCFKWINSQIVVIMDTTERIHLLNVRDNVEIEVLDLKDVELVYGTSFYKSLETGGNVSPALAVASEYACYNSIVSYQNKLFLLGLHAVHKIVIKSWKERLASLVKEGDYVKAIELGLQFYEGKAKAVVGLSGSTKKRKEFVMDQVVDILQGFVDIKLIVNKPTRVPEQNLQKYYESVIRVAFNTCVRLEKLDLLFGPLYDTFSGEGKICKRTFLEVLYSFLVDKKISSVRTIVAKDLIEFYKEEGTRKELEQCILNIEATSFDIHHIVELCWSQQLYDAMFYIYNSGLHDYTTPLLELLLQLRTSMKRNKSLSDHYQKIGYKLLVYIRCCLSGLAYPSGNIPPSKQLLAKTSIFETILTPNNTHNPSDKARYPHIQTLLEFDTKEFLNVLSFVSDWICGFVHQSFSYIHQLMSDDQYSELEKEDCTKAVLDNADILLKTDVRATAELVVMDFPLEVSDITHRIRNNPDLQFEFLQGVFDPKTSKQDIQPPSHIVEKYIELLCLYRPEAVYNFLRTNDNYRLEEALDICAMNRVRDSIAYLLERTGDIKGAFKIILETFSSELTKFLNKHAPSLLPSAEFEADKGKVEHILQILLQLCQRSSSKVDDKMRDNMWLSTLELVLSLPRKHSNTQNTQLVEAMKSIRADVLNSVMGYIKLPDILQTIIEDPSTSQLKDVRPIIMKMLDTYNYEEVLLKATTHLLVHDVQQSLTSLCSLSSSSITSDSVLCCLCNRPADSETPEGIDDVIVFSCNHLYHSSCLGVTGALMGVTCFLCDKSAKPSAFSGPITTAWALEMKSGQKTAPRYEKVQLDHDQVRRLQKLTRSFSTLRDRFMSSAAELRLAPPQLN</sequence>
<dbReference type="Pfam" id="PF23410">
    <property type="entry name" value="Beta-prop_VPS8"/>
    <property type="match status" value="1"/>
</dbReference>
<dbReference type="Gene3D" id="2.130.10.10">
    <property type="entry name" value="YVTN repeat-like/Quinoprotein amine dehydrogenase"/>
    <property type="match status" value="1"/>
</dbReference>
<dbReference type="GO" id="GO:0034058">
    <property type="term" value="P:endosomal vesicle fusion"/>
    <property type="evidence" value="ECO:0007669"/>
    <property type="project" value="TreeGrafter"/>
</dbReference>
<dbReference type="InterPro" id="IPR036322">
    <property type="entry name" value="WD40_repeat_dom_sf"/>
</dbReference>
<comment type="similarity">
    <text evidence="1">Belongs to the VPS8 family.</text>
</comment>
<evidence type="ECO:0000313" key="5">
    <source>
        <dbReference type="Proteomes" id="UP000007879"/>
    </source>
</evidence>
<reference evidence="4" key="2">
    <citation type="submission" date="2024-06" db="UniProtKB">
        <authorList>
            <consortium name="EnsemblMetazoa"/>
        </authorList>
    </citation>
    <scope>IDENTIFICATION</scope>
</reference>
<evidence type="ECO:0000259" key="2">
    <source>
        <dbReference type="Pfam" id="PF12816"/>
    </source>
</evidence>
<reference evidence="5" key="1">
    <citation type="journal article" date="2010" name="Nature">
        <title>The Amphimedon queenslandica genome and the evolution of animal complexity.</title>
        <authorList>
            <person name="Srivastava M."/>
            <person name="Simakov O."/>
            <person name="Chapman J."/>
            <person name="Fahey B."/>
            <person name="Gauthier M.E."/>
            <person name="Mitros T."/>
            <person name="Richards G.S."/>
            <person name="Conaco C."/>
            <person name="Dacre M."/>
            <person name="Hellsten U."/>
            <person name="Larroux C."/>
            <person name="Putnam N.H."/>
            <person name="Stanke M."/>
            <person name="Adamska M."/>
            <person name="Darling A."/>
            <person name="Degnan S.M."/>
            <person name="Oakley T.H."/>
            <person name="Plachetzki D.C."/>
            <person name="Zhai Y."/>
            <person name="Adamski M."/>
            <person name="Calcino A."/>
            <person name="Cummins S.F."/>
            <person name="Goodstein D.M."/>
            <person name="Harris C."/>
            <person name="Jackson D.J."/>
            <person name="Leys S.P."/>
            <person name="Shu S."/>
            <person name="Woodcroft B.J."/>
            <person name="Vervoort M."/>
            <person name="Kosik K.S."/>
            <person name="Manning G."/>
            <person name="Degnan B.M."/>
            <person name="Rokhsar D.S."/>
        </authorList>
    </citation>
    <scope>NUCLEOTIDE SEQUENCE [LARGE SCALE GENOMIC DNA]</scope>
</reference>
<protein>
    <recommendedName>
        <fullName evidence="6">RING-type domain-containing protein</fullName>
    </recommendedName>
</protein>
<dbReference type="SUPFAM" id="SSF50978">
    <property type="entry name" value="WD40 repeat-like"/>
    <property type="match status" value="1"/>
</dbReference>
<dbReference type="AlphaFoldDB" id="A0AAN0K532"/>
<dbReference type="Pfam" id="PF23556">
    <property type="entry name" value="TPR_Vps41"/>
    <property type="match status" value="1"/>
</dbReference>
<feature type="domain" description="Vps8 RING finger" evidence="3">
    <location>
        <begin position="1112"/>
        <end position="1150"/>
    </location>
</feature>
<dbReference type="Proteomes" id="UP000007879">
    <property type="component" value="Unassembled WGS sequence"/>
</dbReference>
<dbReference type="Pfam" id="PF23412">
    <property type="entry name" value="zf_RING_Vps8"/>
    <property type="match status" value="1"/>
</dbReference>
<dbReference type="GO" id="GO:0006623">
    <property type="term" value="P:protein targeting to vacuole"/>
    <property type="evidence" value="ECO:0007669"/>
    <property type="project" value="InterPro"/>
</dbReference>
<dbReference type="PANTHER" id="PTHR12616:SF8">
    <property type="entry name" value="VACUOLAR PROTEIN SORTING-ASSOCIATED PROTEIN 8 HOMOLOG"/>
    <property type="match status" value="1"/>
</dbReference>
<evidence type="ECO:0000313" key="4">
    <source>
        <dbReference type="EnsemblMetazoa" id="XP_019864340.1"/>
    </source>
</evidence>
<organism evidence="4 5">
    <name type="scientific">Amphimedon queenslandica</name>
    <name type="common">Sponge</name>
    <dbReference type="NCBI Taxonomy" id="400682"/>
    <lineage>
        <taxon>Eukaryota</taxon>
        <taxon>Metazoa</taxon>
        <taxon>Porifera</taxon>
        <taxon>Demospongiae</taxon>
        <taxon>Heteroscleromorpha</taxon>
        <taxon>Haplosclerida</taxon>
        <taxon>Niphatidae</taxon>
        <taxon>Amphimedon</taxon>
    </lineage>
</organism>
<dbReference type="InterPro" id="IPR025941">
    <property type="entry name" value="Vps8_central_dom"/>
</dbReference>
<dbReference type="InterPro" id="IPR056939">
    <property type="entry name" value="Znf_RING_Vps8"/>
</dbReference>
<dbReference type="EnsemblMetazoa" id="XM_020008781.1">
    <property type="protein sequence ID" value="XP_019864340.1"/>
    <property type="gene ID" value="LOC100635891"/>
</dbReference>